<dbReference type="InterPro" id="IPR009781">
    <property type="entry name" value="DUF1345"/>
</dbReference>
<comment type="caution">
    <text evidence="2">The sequence shown here is derived from an EMBL/GenBank/DDBJ whole genome shotgun (WGS) entry which is preliminary data.</text>
</comment>
<evidence type="ECO:0000256" key="1">
    <source>
        <dbReference type="SAM" id="Phobius"/>
    </source>
</evidence>
<dbReference type="Pfam" id="PF07077">
    <property type="entry name" value="DUF1345"/>
    <property type="match status" value="1"/>
</dbReference>
<feature type="transmembrane region" description="Helical" evidence="1">
    <location>
        <begin position="116"/>
        <end position="140"/>
    </location>
</feature>
<organism evidence="2">
    <name type="scientific">mine drainage metagenome</name>
    <dbReference type="NCBI Taxonomy" id="410659"/>
    <lineage>
        <taxon>unclassified sequences</taxon>
        <taxon>metagenomes</taxon>
        <taxon>ecological metagenomes</taxon>
    </lineage>
</organism>
<accession>A0A1J5SQK9</accession>
<sequence>MHTVHQIVRNRPRLIISIFTGLIVGWIIPSQWSPVGRALIGWNVTVWSYLCLMGWLMMRASHARVRMIAEQEDKSAVVILAIMSVAAIVSLAAIVLELSTVKDLALGGRMVHYTFTGATIFGSWCLVAILFTFHYARLFYRSPVERRALRFPDDEANPDYWDFLYFSFTIAVAAQTSDISVMTRPMRKTVLAQSVLSFIFNAAILGMTINIAASLVGG</sequence>
<name>A0A1J5SQK9_9ZZZZ</name>
<dbReference type="EMBL" id="MLJW01000022">
    <property type="protein sequence ID" value="OIR10785.1"/>
    <property type="molecule type" value="Genomic_DNA"/>
</dbReference>
<keyword evidence="1" id="KW-0472">Membrane</keyword>
<keyword evidence="1" id="KW-1133">Transmembrane helix</keyword>
<proteinExistence type="predicted"/>
<feature type="transmembrane region" description="Helical" evidence="1">
    <location>
        <begin position="12"/>
        <end position="29"/>
    </location>
</feature>
<feature type="transmembrane region" description="Helical" evidence="1">
    <location>
        <begin position="190"/>
        <end position="213"/>
    </location>
</feature>
<protein>
    <submittedName>
        <fullName evidence="2">Uncharacterized protein</fullName>
    </submittedName>
</protein>
<gene>
    <name evidence="2" type="ORF">GALL_75560</name>
</gene>
<keyword evidence="1" id="KW-0812">Transmembrane</keyword>
<evidence type="ECO:0000313" key="2">
    <source>
        <dbReference type="EMBL" id="OIR10785.1"/>
    </source>
</evidence>
<feature type="transmembrane region" description="Helical" evidence="1">
    <location>
        <begin position="77"/>
        <end position="96"/>
    </location>
</feature>
<reference evidence="2" key="1">
    <citation type="submission" date="2016-10" db="EMBL/GenBank/DDBJ databases">
        <title>Sequence of Gallionella enrichment culture.</title>
        <authorList>
            <person name="Poehlein A."/>
            <person name="Muehling M."/>
            <person name="Daniel R."/>
        </authorList>
    </citation>
    <scope>NUCLEOTIDE SEQUENCE</scope>
</reference>
<dbReference type="AlphaFoldDB" id="A0A1J5SQK9"/>
<feature type="transmembrane region" description="Helical" evidence="1">
    <location>
        <begin position="35"/>
        <end position="56"/>
    </location>
</feature>